<evidence type="ECO:0000256" key="3">
    <source>
        <dbReference type="SAM" id="MobiDB-lite"/>
    </source>
</evidence>
<dbReference type="SUPFAM" id="SSF51110">
    <property type="entry name" value="alpha-D-mannose-specific plant lectins"/>
    <property type="match status" value="1"/>
</dbReference>
<evidence type="ECO:0000256" key="2">
    <source>
        <dbReference type="ARBA" id="ARBA00023180"/>
    </source>
</evidence>
<keyword evidence="2" id="KW-0325">Glycoprotein</keyword>
<dbReference type="PANTHER" id="PTHR47976:SF120">
    <property type="entry name" value="G-TYPE LECTIN S-RECEPTOR-LIKE SERINE_THREONINE-PROTEIN KINASE SD2-5"/>
    <property type="match status" value="1"/>
</dbReference>
<dbReference type="PANTHER" id="PTHR47976">
    <property type="entry name" value="G-TYPE LECTIN S-RECEPTOR-LIKE SERINE/THREONINE-PROTEIN KINASE SD2-5"/>
    <property type="match status" value="1"/>
</dbReference>
<accession>A0A7C9FK83</accession>
<dbReference type="SMART" id="SM00108">
    <property type="entry name" value="B_lectin"/>
    <property type="match status" value="1"/>
</dbReference>
<feature type="region of interest" description="Disordered" evidence="3">
    <location>
        <begin position="172"/>
        <end position="192"/>
    </location>
</feature>
<feature type="signal peptide" evidence="4">
    <location>
        <begin position="1"/>
        <end position="23"/>
    </location>
</feature>
<dbReference type="EMBL" id="GISG01272823">
    <property type="protein sequence ID" value="MBA4676804.1"/>
    <property type="molecule type" value="Transcribed_RNA"/>
</dbReference>
<sequence>MKLCMYCLFILLFMFLNSGCSKSNVPIGYTFTLAVPVEYTNGFGGKAYLMETDQMPLNFRAALSIDAIDGRYACSLEIFLGNVKIWSSGHQSKFYTSEICTLELIKMGDLRLKGPNEVIGWRTGTSGQGVENLQLLESGNLVLVDTQGNIKWQTFNFPTNVLLEGQRLSVTKTSTPTGNSSLLGQETSPSSS</sequence>
<name>A0A7C9FK83_OPUST</name>
<keyword evidence="1 4" id="KW-0732">Signal</keyword>
<evidence type="ECO:0000256" key="1">
    <source>
        <dbReference type="ARBA" id="ARBA00022729"/>
    </source>
</evidence>
<evidence type="ECO:0000313" key="6">
    <source>
        <dbReference type="EMBL" id="MBA4676804.1"/>
    </source>
</evidence>
<dbReference type="InterPro" id="IPR051343">
    <property type="entry name" value="G-type_lectin_kinases/EP1-like"/>
</dbReference>
<dbReference type="Pfam" id="PF01453">
    <property type="entry name" value="B_lectin"/>
    <property type="match status" value="1"/>
</dbReference>
<feature type="chain" id="PRO_5027974665" description="Bulb-type lectin domain-containing protein" evidence="4">
    <location>
        <begin position="24"/>
        <end position="192"/>
    </location>
</feature>
<proteinExistence type="predicted"/>
<feature type="domain" description="Bulb-type lectin" evidence="5">
    <location>
        <begin position="40"/>
        <end position="156"/>
    </location>
</feature>
<dbReference type="InterPro" id="IPR001480">
    <property type="entry name" value="Bulb-type_lectin_dom"/>
</dbReference>
<protein>
    <recommendedName>
        <fullName evidence="5">Bulb-type lectin domain-containing protein</fullName>
    </recommendedName>
</protein>
<reference evidence="6" key="2">
    <citation type="submission" date="2020-07" db="EMBL/GenBank/DDBJ databases">
        <authorList>
            <person name="Vera ALvarez R."/>
            <person name="Arias-Moreno D.M."/>
            <person name="Jimenez-Jacinto V."/>
            <person name="Jimenez-Bremont J.F."/>
            <person name="Swaminathan K."/>
            <person name="Moose S.P."/>
            <person name="Guerrero-Gonzalez M.L."/>
            <person name="Marino-Ramirez L."/>
            <person name="Landsman D."/>
            <person name="Rodriguez-Kessler M."/>
            <person name="Delgado-Sanchez P."/>
        </authorList>
    </citation>
    <scope>NUCLEOTIDE SEQUENCE</scope>
    <source>
        <tissue evidence="6">Cladode</tissue>
    </source>
</reference>
<dbReference type="InterPro" id="IPR036426">
    <property type="entry name" value="Bulb-type_lectin_dom_sf"/>
</dbReference>
<evidence type="ECO:0000256" key="4">
    <source>
        <dbReference type="SAM" id="SignalP"/>
    </source>
</evidence>
<organism evidence="6">
    <name type="scientific">Opuntia streptacantha</name>
    <name type="common">Prickly pear cactus</name>
    <name type="synonym">Opuntia cardona</name>
    <dbReference type="NCBI Taxonomy" id="393608"/>
    <lineage>
        <taxon>Eukaryota</taxon>
        <taxon>Viridiplantae</taxon>
        <taxon>Streptophyta</taxon>
        <taxon>Embryophyta</taxon>
        <taxon>Tracheophyta</taxon>
        <taxon>Spermatophyta</taxon>
        <taxon>Magnoliopsida</taxon>
        <taxon>eudicotyledons</taxon>
        <taxon>Gunneridae</taxon>
        <taxon>Pentapetalae</taxon>
        <taxon>Caryophyllales</taxon>
        <taxon>Cactineae</taxon>
        <taxon>Cactaceae</taxon>
        <taxon>Opuntioideae</taxon>
        <taxon>Opuntia</taxon>
    </lineage>
</organism>
<dbReference type="PROSITE" id="PS50927">
    <property type="entry name" value="BULB_LECTIN"/>
    <property type="match status" value="1"/>
</dbReference>
<reference evidence="6" key="1">
    <citation type="journal article" date="2013" name="J. Plant Res.">
        <title>Effect of fungi and light on seed germination of three Opuntia species from semiarid lands of central Mexico.</title>
        <authorList>
            <person name="Delgado-Sanchez P."/>
            <person name="Jimenez-Bremont J.F."/>
            <person name="Guerrero-Gonzalez Mde L."/>
            <person name="Flores J."/>
        </authorList>
    </citation>
    <scope>NUCLEOTIDE SEQUENCE</scope>
    <source>
        <tissue evidence="6">Cladode</tissue>
    </source>
</reference>
<evidence type="ECO:0000259" key="5">
    <source>
        <dbReference type="PROSITE" id="PS50927"/>
    </source>
</evidence>
<dbReference type="Gene3D" id="2.90.10.10">
    <property type="entry name" value="Bulb-type lectin domain"/>
    <property type="match status" value="1"/>
</dbReference>
<dbReference type="AlphaFoldDB" id="A0A7C9FK83"/>